<dbReference type="InterPro" id="IPR044925">
    <property type="entry name" value="His-Me_finger_sf"/>
</dbReference>
<dbReference type="AlphaFoldDB" id="A0A1R1ESV4"/>
<gene>
    <name evidence="6" type="ORF">BK138_16200</name>
</gene>
<dbReference type="InterPro" id="IPR016177">
    <property type="entry name" value="DNA-bd_dom_sf"/>
</dbReference>
<evidence type="ECO:0008006" key="8">
    <source>
        <dbReference type="Google" id="ProtNLM"/>
    </source>
</evidence>
<feature type="domain" description="HNH nuclease" evidence="5">
    <location>
        <begin position="12"/>
        <end position="41"/>
    </location>
</feature>
<evidence type="ECO:0000259" key="4">
    <source>
        <dbReference type="Pfam" id="PF00847"/>
    </source>
</evidence>
<dbReference type="SUPFAM" id="SSF54060">
    <property type="entry name" value="His-Me finger endonucleases"/>
    <property type="match status" value="1"/>
</dbReference>
<keyword evidence="2" id="KW-0238">DNA-binding</keyword>
<keyword evidence="7" id="KW-1185">Reference proteome</keyword>
<evidence type="ECO:0000256" key="2">
    <source>
        <dbReference type="ARBA" id="ARBA00023125"/>
    </source>
</evidence>
<feature type="domain" description="AP2/ERF" evidence="4">
    <location>
        <begin position="54"/>
        <end position="101"/>
    </location>
</feature>
<organism evidence="6 7">
    <name type="scientific">Paenibacillus rhizosphaerae</name>
    <dbReference type="NCBI Taxonomy" id="297318"/>
    <lineage>
        <taxon>Bacteria</taxon>
        <taxon>Bacillati</taxon>
        <taxon>Bacillota</taxon>
        <taxon>Bacilli</taxon>
        <taxon>Bacillales</taxon>
        <taxon>Paenibacillaceae</taxon>
        <taxon>Paenibacillus</taxon>
    </lineage>
</organism>
<dbReference type="Pfam" id="PF00847">
    <property type="entry name" value="AP2"/>
    <property type="match status" value="1"/>
</dbReference>
<dbReference type="InterPro" id="IPR003615">
    <property type="entry name" value="HNH_nuc"/>
</dbReference>
<dbReference type="InterPro" id="IPR001471">
    <property type="entry name" value="AP2/ERF_dom"/>
</dbReference>
<evidence type="ECO:0000256" key="3">
    <source>
        <dbReference type="ARBA" id="ARBA00023163"/>
    </source>
</evidence>
<dbReference type="Pfam" id="PF13392">
    <property type="entry name" value="HNH_3"/>
    <property type="match status" value="1"/>
</dbReference>
<accession>A0A1R1ESV4</accession>
<keyword evidence="3" id="KW-0804">Transcription</keyword>
<dbReference type="GO" id="GO:0003677">
    <property type="term" value="F:DNA binding"/>
    <property type="evidence" value="ECO:0007669"/>
    <property type="project" value="UniProtKB-KW"/>
</dbReference>
<evidence type="ECO:0000313" key="6">
    <source>
        <dbReference type="EMBL" id="OMF54822.1"/>
    </source>
</evidence>
<evidence type="ECO:0000259" key="5">
    <source>
        <dbReference type="Pfam" id="PF13392"/>
    </source>
</evidence>
<dbReference type="STRING" id="297318.BK138_16200"/>
<evidence type="ECO:0000313" key="7">
    <source>
        <dbReference type="Proteomes" id="UP000187172"/>
    </source>
</evidence>
<proteinExistence type="predicted"/>
<comment type="caution">
    <text evidence="6">The sequence shown here is derived from an EMBL/GenBank/DDBJ whole genome shotgun (WGS) entry which is preliminary data.</text>
</comment>
<dbReference type="GO" id="GO:0003700">
    <property type="term" value="F:DNA-binding transcription factor activity"/>
    <property type="evidence" value="ECO:0007669"/>
    <property type="project" value="InterPro"/>
</dbReference>
<reference evidence="6 7" key="1">
    <citation type="submission" date="2016-11" db="EMBL/GenBank/DDBJ databases">
        <title>Paenibacillus species isolates.</title>
        <authorList>
            <person name="Beno S.M."/>
        </authorList>
    </citation>
    <scope>NUCLEOTIDE SEQUENCE [LARGE SCALE GENOMIC DNA]</scope>
    <source>
        <strain evidence="6 7">FSL R5-0378</strain>
    </source>
</reference>
<protein>
    <recommendedName>
        <fullName evidence="8">HNH nuclease domain-containing protein</fullName>
    </recommendedName>
</protein>
<name>A0A1R1ESV4_9BACL</name>
<dbReference type="Gene3D" id="3.90.75.20">
    <property type="match status" value="1"/>
</dbReference>
<evidence type="ECO:0000256" key="1">
    <source>
        <dbReference type="ARBA" id="ARBA00023015"/>
    </source>
</evidence>
<dbReference type="EMBL" id="MRTP01000003">
    <property type="protein sequence ID" value="OMF54822.1"/>
    <property type="molecule type" value="Genomic_DNA"/>
</dbReference>
<dbReference type="Proteomes" id="UP000187172">
    <property type="component" value="Unassembled WGS sequence"/>
</dbReference>
<sequence length="110" mass="12823">MILLHRLVTRAPIDKVVDHINHNTLDNRIDNLRIVTHAENLQNRRGADRRNMSSGFRGVYWNKRLGKWNVQVRTNGVGYHIGCYADLEEAKQAAIEARRRLLPYSFEKEA</sequence>
<dbReference type="Gene3D" id="1.20.5.2050">
    <property type="match status" value="1"/>
</dbReference>
<keyword evidence="1" id="KW-0805">Transcription regulation</keyword>
<dbReference type="SUPFAM" id="SSF54171">
    <property type="entry name" value="DNA-binding domain"/>
    <property type="match status" value="1"/>
</dbReference>